<comment type="caution">
    <text evidence="2">The sequence shown here is derived from an EMBL/GenBank/DDBJ whole genome shotgun (WGS) entry which is preliminary data.</text>
</comment>
<dbReference type="PANTHER" id="PTHR42951:SF4">
    <property type="entry name" value="ACYL-COENZYME A THIOESTERASE MBLAC2"/>
    <property type="match status" value="1"/>
</dbReference>
<keyword evidence="2" id="KW-0378">Hydrolase</keyword>
<protein>
    <submittedName>
        <fullName evidence="2">MBL fold metallo-hydrolase</fullName>
    </submittedName>
</protein>
<dbReference type="Pfam" id="PF00753">
    <property type="entry name" value="Lactamase_B"/>
    <property type="match status" value="1"/>
</dbReference>
<reference evidence="2 3" key="1">
    <citation type="submission" date="2019-06" db="EMBL/GenBank/DDBJ databases">
        <title>Amycolatopsis alkalitolerans sp. nov., isolated from Gastrodia elata Blume.</title>
        <authorList>
            <person name="Narsing Rao M.P."/>
            <person name="Li W.J."/>
        </authorList>
    </citation>
    <scope>NUCLEOTIDE SEQUENCE [LARGE SCALE GENOMIC DNA]</scope>
    <source>
        <strain evidence="2 3">SYSUP0005</strain>
    </source>
</reference>
<evidence type="ECO:0000313" key="2">
    <source>
        <dbReference type="EMBL" id="TNC29228.1"/>
    </source>
</evidence>
<sequence>MSVGDVDSLSTETYPCQEKLVPGVFAVVQADGGWGLSNAGLICADGVSVLVDTFFTESRNRILREMVTATASAPPDFIVNTHHHGDHVYGNGWFPEATVVSHTSTRDAVLRMDAGASARRFTTVDFGEARPTPAALTYETSARIHVGDMTVEAFFPGVAHCAGNTAVFVPERSVLFAGDLLLSNCTPTFVGGSARGFLPVLDLLRNLDAEHVVPGHGALCSAGVIDETERYVRFVLDLAADGLAKGRTPLEIARGASLGEFESWLDNERIVGNLYRAMHELGGEAAESRIDMPAMWRDTEAWLGRPVHSHA</sequence>
<dbReference type="Gene3D" id="3.60.15.10">
    <property type="entry name" value="Ribonuclease Z/Hydroxyacylglutathione hydrolase-like"/>
    <property type="match status" value="1"/>
</dbReference>
<gene>
    <name evidence="2" type="ORF">FG385_03905</name>
</gene>
<name>A0A5C4M9G5_9PSEU</name>
<dbReference type="EMBL" id="VDFW01000002">
    <property type="protein sequence ID" value="TNC29228.1"/>
    <property type="molecule type" value="Genomic_DNA"/>
</dbReference>
<dbReference type="OrthoDB" id="420651at2"/>
<dbReference type="GO" id="GO:0016787">
    <property type="term" value="F:hydrolase activity"/>
    <property type="evidence" value="ECO:0007669"/>
    <property type="project" value="UniProtKB-KW"/>
</dbReference>
<dbReference type="CDD" id="cd16282">
    <property type="entry name" value="metallo-hydrolase-like_MBL-fold"/>
    <property type="match status" value="1"/>
</dbReference>
<dbReference type="PANTHER" id="PTHR42951">
    <property type="entry name" value="METALLO-BETA-LACTAMASE DOMAIN-CONTAINING"/>
    <property type="match status" value="1"/>
</dbReference>
<feature type="domain" description="Metallo-beta-lactamase" evidence="1">
    <location>
        <begin position="36"/>
        <end position="216"/>
    </location>
</feature>
<dbReference type="InterPro" id="IPR001279">
    <property type="entry name" value="Metallo-B-lactamas"/>
</dbReference>
<dbReference type="Proteomes" id="UP000305546">
    <property type="component" value="Unassembled WGS sequence"/>
</dbReference>
<organism evidence="2 3">
    <name type="scientific">Amycolatopsis alkalitolerans</name>
    <dbReference type="NCBI Taxonomy" id="2547244"/>
    <lineage>
        <taxon>Bacteria</taxon>
        <taxon>Bacillati</taxon>
        <taxon>Actinomycetota</taxon>
        <taxon>Actinomycetes</taxon>
        <taxon>Pseudonocardiales</taxon>
        <taxon>Pseudonocardiaceae</taxon>
        <taxon>Amycolatopsis</taxon>
    </lineage>
</organism>
<keyword evidence="3" id="KW-1185">Reference proteome</keyword>
<dbReference type="InterPro" id="IPR050855">
    <property type="entry name" value="NDM-1-like"/>
</dbReference>
<dbReference type="RefSeq" id="WP_139095172.1">
    <property type="nucleotide sequence ID" value="NZ_VDFW01000002.1"/>
</dbReference>
<dbReference type="AlphaFoldDB" id="A0A5C4M9G5"/>
<accession>A0A5C4M9G5</accession>
<dbReference type="InterPro" id="IPR036866">
    <property type="entry name" value="RibonucZ/Hydroxyglut_hydro"/>
</dbReference>
<evidence type="ECO:0000313" key="3">
    <source>
        <dbReference type="Proteomes" id="UP000305546"/>
    </source>
</evidence>
<dbReference type="SMART" id="SM00849">
    <property type="entry name" value="Lactamase_B"/>
    <property type="match status" value="1"/>
</dbReference>
<dbReference type="SUPFAM" id="SSF56281">
    <property type="entry name" value="Metallo-hydrolase/oxidoreductase"/>
    <property type="match status" value="1"/>
</dbReference>
<evidence type="ECO:0000259" key="1">
    <source>
        <dbReference type="SMART" id="SM00849"/>
    </source>
</evidence>
<proteinExistence type="predicted"/>